<gene>
    <name evidence="1" type="ordered locus">Psta_4263</name>
</gene>
<keyword evidence="2" id="KW-1185">Reference proteome</keyword>
<protein>
    <submittedName>
        <fullName evidence="1">Uncharacterized protein</fullName>
    </submittedName>
</protein>
<reference evidence="1 2" key="1">
    <citation type="journal article" date="2009" name="Stand. Genomic Sci.">
        <title>Complete genome sequence of Pirellula staleyi type strain (ATCC 27377).</title>
        <authorList>
            <person name="Clum A."/>
            <person name="Tindall B.J."/>
            <person name="Sikorski J."/>
            <person name="Ivanova N."/>
            <person name="Mavrommatis K."/>
            <person name="Lucas S."/>
            <person name="Glavina del Rio T."/>
            <person name="Nolan M."/>
            <person name="Chen F."/>
            <person name="Tice H."/>
            <person name="Pitluck S."/>
            <person name="Cheng J.F."/>
            <person name="Chertkov O."/>
            <person name="Brettin T."/>
            <person name="Han C."/>
            <person name="Detter J.C."/>
            <person name="Kuske C."/>
            <person name="Bruce D."/>
            <person name="Goodwin L."/>
            <person name="Ovchinikova G."/>
            <person name="Pati A."/>
            <person name="Mikhailova N."/>
            <person name="Chen A."/>
            <person name="Palaniappan K."/>
            <person name="Land M."/>
            <person name="Hauser L."/>
            <person name="Chang Y.J."/>
            <person name="Jeffries C.D."/>
            <person name="Chain P."/>
            <person name="Rohde M."/>
            <person name="Goker M."/>
            <person name="Bristow J."/>
            <person name="Eisen J.A."/>
            <person name="Markowitz V."/>
            <person name="Hugenholtz P."/>
            <person name="Kyrpides N.C."/>
            <person name="Klenk H.P."/>
            <person name="Lapidus A."/>
        </authorList>
    </citation>
    <scope>NUCLEOTIDE SEQUENCE [LARGE SCALE GENOMIC DNA]</scope>
    <source>
        <strain evidence="2">ATCC 27377 / DSM 6068 / ICPB 4128</strain>
    </source>
</reference>
<dbReference type="eggNOG" id="COG2133">
    <property type="taxonomic scope" value="Bacteria"/>
</dbReference>
<dbReference type="NCBIfam" id="NF038032">
    <property type="entry name" value="CehA_McbA_metalo"/>
    <property type="match status" value="1"/>
</dbReference>
<name>D2R462_PIRSD</name>
<dbReference type="KEGG" id="psl:Psta_4263"/>
<organism evidence="1 2">
    <name type="scientific">Pirellula staleyi (strain ATCC 27377 / DSM 6068 / ICPB 4128)</name>
    <name type="common">Pirella staleyi</name>
    <dbReference type="NCBI Taxonomy" id="530564"/>
    <lineage>
        <taxon>Bacteria</taxon>
        <taxon>Pseudomonadati</taxon>
        <taxon>Planctomycetota</taxon>
        <taxon>Planctomycetia</taxon>
        <taxon>Pirellulales</taxon>
        <taxon>Pirellulaceae</taxon>
        <taxon>Pirellula</taxon>
    </lineage>
</organism>
<accession>D2R462</accession>
<sequence>MDPAAPYAPSIRRALALPKVVIMPKLPPLLLRHFCWAFCLPLVLLLGAGLRESCAQSNTGELEIRAVDATTGEPLAVRMHLKDQKGKTVKPPKVPFWNDHFVFHGIIILKLPVGNYTFEMERGPEYKFRSGYFTIDRGATDNKTVEMHRFIDMKKEGWWSGDLSVYRPAADMDLLMRAEDLHLAVVSPPPAATASKNAPEAAPREMKIETFGEDRIVAYTGQVDARSTGAILSIDAKETAVFPKENSEYPSTLSLARQLEESGSTTLLAESATSWDLPVWVASGTLDGILVAGPHLIRDPLTAGKWQPAGKPLDTLLYPGRQGSGRWASMAYYHLLNCGLRIPPAAGSGTGKSPNPLGYSRVYVHCGEKFTYESWWENFRKGRCIITNGPMIQPKVNGQLPGHVFTAEQGETVALKISLNLSTREKIEYLEVVKDGKVEHEVRLDEWAAAGGKLPDIEFQKSGWLAIRAVTSNPDAYRFASTGPYYVEIGYQPRISKTSSQFMLDWVVERAKQLKFATPEERESVIVEHRAARDFWTKKVETATDE</sequence>
<dbReference type="HOGENOM" id="CLU_473169_0_0_0"/>
<proteinExistence type="predicted"/>
<dbReference type="EMBL" id="CP001848">
    <property type="protein sequence ID" value="ADB18911.1"/>
    <property type="molecule type" value="Genomic_DNA"/>
</dbReference>
<dbReference type="STRING" id="530564.Psta_4263"/>
<dbReference type="AlphaFoldDB" id="D2R462"/>
<dbReference type="Proteomes" id="UP000001887">
    <property type="component" value="Chromosome"/>
</dbReference>
<dbReference type="OrthoDB" id="232833at2"/>
<evidence type="ECO:0000313" key="2">
    <source>
        <dbReference type="Proteomes" id="UP000001887"/>
    </source>
</evidence>
<evidence type="ECO:0000313" key="1">
    <source>
        <dbReference type="EMBL" id="ADB18911.1"/>
    </source>
</evidence>